<dbReference type="InterPro" id="IPR020081">
    <property type="entry name" value="SsrA-bd_prot_CS"/>
</dbReference>
<dbReference type="PANTHER" id="PTHR30308">
    <property type="entry name" value="TMRNA-BINDING COMPONENT OF TRANS-TRANSLATION TAGGING COMPLEX"/>
    <property type="match status" value="1"/>
</dbReference>
<dbReference type="Pfam" id="PF01668">
    <property type="entry name" value="SmpB"/>
    <property type="match status" value="1"/>
</dbReference>
<dbReference type="NCBIfam" id="NF003843">
    <property type="entry name" value="PRK05422.1"/>
    <property type="match status" value="1"/>
</dbReference>
<proteinExistence type="inferred from homology"/>
<keyword evidence="2 3" id="KW-0694">RNA-binding</keyword>
<dbReference type="OrthoDB" id="9805462at2"/>
<dbReference type="EMBL" id="CP042467">
    <property type="protein sequence ID" value="QED29775.1"/>
    <property type="molecule type" value="Genomic_DNA"/>
</dbReference>
<dbReference type="KEGG" id="bbae:FRD01_21580"/>
<dbReference type="Proteomes" id="UP000321595">
    <property type="component" value="Chromosome"/>
</dbReference>
<evidence type="ECO:0000256" key="2">
    <source>
        <dbReference type="ARBA" id="ARBA00022884"/>
    </source>
</evidence>
<dbReference type="CDD" id="cd09294">
    <property type="entry name" value="SmpB"/>
    <property type="match status" value="1"/>
</dbReference>
<evidence type="ECO:0000256" key="3">
    <source>
        <dbReference type="HAMAP-Rule" id="MF_00023"/>
    </source>
</evidence>
<evidence type="ECO:0000256" key="1">
    <source>
        <dbReference type="ARBA" id="ARBA00022490"/>
    </source>
</evidence>
<dbReference type="GO" id="GO:0070930">
    <property type="term" value="P:trans-translation-dependent protein tagging"/>
    <property type="evidence" value="ECO:0007669"/>
    <property type="project" value="TreeGrafter"/>
</dbReference>
<dbReference type="GO" id="GO:0070929">
    <property type="term" value="P:trans-translation"/>
    <property type="evidence" value="ECO:0007669"/>
    <property type="project" value="UniProtKB-UniRule"/>
</dbReference>
<comment type="similarity">
    <text evidence="3">Belongs to the SmpB family.</text>
</comment>
<reference evidence="4 5" key="1">
    <citation type="submission" date="2019-08" db="EMBL/GenBank/DDBJ databases">
        <authorList>
            <person name="Liang Q."/>
        </authorList>
    </citation>
    <scope>NUCLEOTIDE SEQUENCE [LARGE SCALE GENOMIC DNA]</scope>
    <source>
        <strain evidence="4 5">V1718</strain>
    </source>
</reference>
<gene>
    <name evidence="3 4" type="primary">smpB</name>
    <name evidence="4" type="ORF">FRD01_21580</name>
</gene>
<dbReference type="RefSeq" id="WP_146963008.1">
    <property type="nucleotide sequence ID" value="NZ_CP042467.1"/>
</dbReference>
<dbReference type="InterPro" id="IPR000037">
    <property type="entry name" value="SsrA-bd_prot"/>
</dbReference>
<keyword evidence="1 3" id="KW-0963">Cytoplasm</keyword>
<accession>A0A5B8XW06</accession>
<comment type="function">
    <text evidence="3">Required for rescue of stalled ribosomes mediated by trans-translation. Binds to transfer-messenger RNA (tmRNA), required for stable association of tmRNA with ribosomes. tmRNA and SmpB together mimic tRNA shape, replacing the anticodon stem-loop with SmpB. tmRNA is encoded by the ssrA gene; the 2 termini fold to resemble tRNA(Ala) and it encodes a 'tag peptide', a short internal open reading frame. During trans-translation Ala-aminoacylated tmRNA acts like a tRNA, entering the A-site of stalled ribosomes, displacing the stalled mRNA. The ribosome then switches to translate the ORF on the tmRNA; the nascent peptide is terminated with the 'tag peptide' encoded by the tmRNA and targeted for degradation. The ribosome is freed to recommence translation, which seems to be the essential function of trans-translation.</text>
</comment>
<evidence type="ECO:0000313" key="5">
    <source>
        <dbReference type="Proteomes" id="UP000321595"/>
    </source>
</evidence>
<organism evidence="4 5">
    <name type="scientific">Microvenator marinus</name>
    <dbReference type="NCBI Taxonomy" id="2600177"/>
    <lineage>
        <taxon>Bacteria</taxon>
        <taxon>Deltaproteobacteria</taxon>
        <taxon>Bradymonadales</taxon>
        <taxon>Microvenatoraceae</taxon>
        <taxon>Microvenator</taxon>
    </lineage>
</organism>
<protein>
    <recommendedName>
        <fullName evidence="3">SsrA-binding protein</fullName>
    </recommendedName>
    <alternativeName>
        <fullName evidence="3">Small protein B</fullName>
    </alternativeName>
</protein>
<dbReference type="Gene3D" id="2.40.280.10">
    <property type="match status" value="1"/>
</dbReference>
<dbReference type="InterPro" id="IPR023620">
    <property type="entry name" value="SmpB"/>
</dbReference>
<dbReference type="PROSITE" id="PS01317">
    <property type="entry name" value="SSRP"/>
    <property type="match status" value="1"/>
</dbReference>
<dbReference type="PANTHER" id="PTHR30308:SF2">
    <property type="entry name" value="SSRA-BINDING PROTEIN"/>
    <property type="match status" value="1"/>
</dbReference>
<dbReference type="GO" id="GO:0003723">
    <property type="term" value="F:RNA binding"/>
    <property type="evidence" value="ECO:0007669"/>
    <property type="project" value="UniProtKB-UniRule"/>
</dbReference>
<dbReference type="AlphaFoldDB" id="A0A5B8XW06"/>
<sequence length="159" mass="18864">MSQNKDTKTITRNRKALHNYFVDEEFEAGIVLLGSEVKSLRDARVQLTDAYARFENNELWLVSAHISPYPFATHENHEPERIRKLLMKRRELNRLRHKVESSGYTLIPLELYFSGNHVKVRLGLCRGKKLFDKRESVKKREAAREIARETREARRDWKN</sequence>
<dbReference type="HAMAP" id="MF_00023">
    <property type="entry name" value="SmpB"/>
    <property type="match status" value="1"/>
</dbReference>
<dbReference type="SUPFAM" id="SSF74982">
    <property type="entry name" value="Small protein B (SmpB)"/>
    <property type="match status" value="1"/>
</dbReference>
<comment type="subcellular location">
    <subcellularLocation>
        <location evidence="3">Cytoplasm</location>
    </subcellularLocation>
    <text evidence="3">The tmRNA-SmpB complex associates with stalled 70S ribosomes.</text>
</comment>
<dbReference type="NCBIfam" id="TIGR00086">
    <property type="entry name" value="smpB"/>
    <property type="match status" value="1"/>
</dbReference>
<evidence type="ECO:0000313" key="4">
    <source>
        <dbReference type="EMBL" id="QED29775.1"/>
    </source>
</evidence>
<keyword evidence="5" id="KW-1185">Reference proteome</keyword>
<name>A0A5B8XW06_9DELT</name>
<dbReference type="GO" id="GO:0005829">
    <property type="term" value="C:cytosol"/>
    <property type="evidence" value="ECO:0007669"/>
    <property type="project" value="TreeGrafter"/>
</dbReference>